<dbReference type="EMBL" id="SRLH01000002">
    <property type="protein sequence ID" value="TGD59004.1"/>
    <property type="molecule type" value="Genomic_DNA"/>
</dbReference>
<comment type="caution">
    <text evidence="1">The sequence shown here is derived from an EMBL/GenBank/DDBJ whole genome shotgun (WGS) entry which is preliminary data.</text>
</comment>
<reference evidence="1 2" key="1">
    <citation type="submission" date="2019-04" db="EMBL/GenBank/DDBJ databases">
        <title>Flavobacterium sp. strain DS2-A Genome sequencing and assembly.</title>
        <authorList>
            <person name="Kim I."/>
        </authorList>
    </citation>
    <scope>NUCLEOTIDE SEQUENCE [LARGE SCALE GENOMIC DNA]</scope>
    <source>
        <strain evidence="1 2">DS2-A</strain>
    </source>
</reference>
<protein>
    <submittedName>
        <fullName evidence="1">Uncharacterized protein</fullName>
    </submittedName>
</protein>
<evidence type="ECO:0000313" key="2">
    <source>
        <dbReference type="Proteomes" id="UP000297407"/>
    </source>
</evidence>
<name>A0A4Z0L8Y2_9FLAO</name>
<dbReference type="RefSeq" id="WP_135525314.1">
    <property type="nucleotide sequence ID" value="NZ_SRLH01000002.1"/>
</dbReference>
<gene>
    <name evidence="1" type="ORF">E4635_03900</name>
</gene>
<keyword evidence="2" id="KW-1185">Reference proteome</keyword>
<accession>A0A4Z0L8Y2</accession>
<dbReference type="Proteomes" id="UP000297407">
    <property type="component" value="Unassembled WGS sequence"/>
</dbReference>
<dbReference type="AlphaFoldDB" id="A0A4Z0L8Y2"/>
<sequence length="185" mass="21917">MTTNQNTLKFCELIRKRSEENKSAVDILFSSNYYGQVASILRQELDSMVRCIFLLNLPIPERERLIQLTLNGKRWRNSNGSIVTDKSMVDISNNLQGWSNSVYKFGCAFIHLSNFHDYDNNDIFQTLDATERRDIKQFMNNYHNYDLNEELTFDSIKPYLFKVFIKIYDNLNCYISYLEQNEMVI</sequence>
<evidence type="ECO:0000313" key="1">
    <source>
        <dbReference type="EMBL" id="TGD59004.1"/>
    </source>
</evidence>
<dbReference type="OrthoDB" id="1243570at2"/>
<organism evidence="1 2">
    <name type="scientific">Flavobacterium humi</name>
    <dbReference type="NCBI Taxonomy" id="2562683"/>
    <lineage>
        <taxon>Bacteria</taxon>
        <taxon>Pseudomonadati</taxon>
        <taxon>Bacteroidota</taxon>
        <taxon>Flavobacteriia</taxon>
        <taxon>Flavobacteriales</taxon>
        <taxon>Flavobacteriaceae</taxon>
        <taxon>Flavobacterium</taxon>
    </lineage>
</organism>
<proteinExistence type="predicted"/>